<dbReference type="AlphaFoldDB" id="A0A1M6R0N8"/>
<reference evidence="6 7" key="1">
    <citation type="submission" date="2016-11" db="EMBL/GenBank/DDBJ databases">
        <authorList>
            <person name="Jaros S."/>
            <person name="Januszkiewicz K."/>
            <person name="Wedrychowicz H."/>
        </authorList>
    </citation>
    <scope>NUCLEOTIDE SEQUENCE [LARGE SCALE GENOMIC DNA]</scope>
    <source>
        <strain evidence="6 7">DSM 43832</strain>
    </source>
</reference>
<dbReference type="Proteomes" id="UP000184363">
    <property type="component" value="Unassembled WGS sequence"/>
</dbReference>
<dbReference type="InterPro" id="IPR000873">
    <property type="entry name" value="AMP-dep_synth/lig_dom"/>
</dbReference>
<evidence type="ECO:0000259" key="5">
    <source>
        <dbReference type="Pfam" id="PF00501"/>
    </source>
</evidence>
<keyword evidence="3" id="KW-0547">Nucleotide-binding</keyword>
<feature type="domain" description="AMP-dependent synthetase/ligase" evidence="5">
    <location>
        <begin position="88"/>
        <end position="376"/>
    </location>
</feature>
<gene>
    <name evidence="6" type="ORF">SAMN05443637_104115</name>
</gene>
<accession>A0A1M6R0N8</accession>
<evidence type="ECO:0000256" key="2">
    <source>
        <dbReference type="ARBA" id="ARBA00022598"/>
    </source>
</evidence>
<name>A0A1M6R0N8_PSETH</name>
<evidence type="ECO:0000313" key="6">
    <source>
        <dbReference type="EMBL" id="SHK25960.1"/>
    </source>
</evidence>
<dbReference type="GO" id="GO:0005524">
    <property type="term" value="F:ATP binding"/>
    <property type="evidence" value="ECO:0007669"/>
    <property type="project" value="UniProtKB-KW"/>
</dbReference>
<comment type="similarity">
    <text evidence="1">Belongs to the ATP-dependent AMP-binding enzyme family.</text>
</comment>
<organism evidence="6 7">
    <name type="scientific">Pseudonocardia thermophila</name>
    <dbReference type="NCBI Taxonomy" id="1848"/>
    <lineage>
        <taxon>Bacteria</taxon>
        <taxon>Bacillati</taxon>
        <taxon>Actinomycetota</taxon>
        <taxon>Actinomycetes</taxon>
        <taxon>Pseudonocardiales</taxon>
        <taxon>Pseudonocardiaceae</taxon>
        <taxon>Pseudonocardia</taxon>
    </lineage>
</organism>
<dbReference type="Pfam" id="PF00501">
    <property type="entry name" value="AMP-binding"/>
    <property type="match status" value="1"/>
</dbReference>
<evidence type="ECO:0000256" key="1">
    <source>
        <dbReference type="ARBA" id="ARBA00006432"/>
    </source>
</evidence>
<keyword evidence="2" id="KW-0436">Ligase</keyword>
<dbReference type="EMBL" id="FRAP01000004">
    <property type="protein sequence ID" value="SHK25960.1"/>
    <property type="molecule type" value="Genomic_DNA"/>
</dbReference>
<sequence>MGPEVLRIRPLRPGRRTAHLTTLDSMDSRVGTAPARSRPGLLVDRVADPADRIPADRIPAVPGGASVVHELVDRHATGTLARVPALRRLDRHDIAHDLTYAQLADETARFAGVLHRLGVLPGERLGTLLPPVPQLPVAVLGAFTSRVVVAPLSPALGPQPVRERLALSSAAVLITTPQLYACTVAPIRDRLPDLRAVLVVTATGAVPPDTLDLAALMDVASPTFDAPRADPDDPALLHVSDGPAGPTGILQAHEVVTAHLATARAALDLGPGDVVWCTVDPGTPSGTVHGLLAPLAAGATVLTARTDLDIRRCYRVLVDHRVTVWCTTPGTIRRLLRSRTTGPALPALRMVASVGEPLGADAARRASAVLGVPVVDTAALDTAALDTAALDTAG</sequence>
<dbReference type="GO" id="GO:0006633">
    <property type="term" value="P:fatty acid biosynthetic process"/>
    <property type="evidence" value="ECO:0007669"/>
    <property type="project" value="TreeGrafter"/>
</dbReference>
<dbReference type="GO" id="GO:0006637">
    <property type="term" value="P:acyl-CoA metabolic process"/>
    <property type="evidence" value="ECO:0007669"/>
    <property type="project" value="TreeGrafter"/>
</dbReference>
<protein>
    <submittedName>
        <fullName evidence="6">AMP-binding enzyme</fullName>
    </submittedName>
</protein>
<dbReference type="InterPro" id="IPR042099">
    <property type="entry name" value="ANL_N_sf"/>
</dbReference>
<dbReference type="PANTHER" id="PTHR43605:SF10">
    <property type="entry name" value="ACYL-COA SYNTHETASE MEDIUM CHAIN FAMILY MEMBER 3"/>
    <property type="match status" value="1"/>
</dbReference>
<dbReference type="STRING" id="1848.SAMN05443637_104115"/>
<evidence type="ECO:0000313" key="7">
    <source>
        <dbReference type="Proteomes" id="UP000184363"/>
    </source>
</evidence>
<evidence type="ECO:0000256" key="3">
    <source>
        <dbReference type="ARBA" id="ARBA00022741"/>
    </source>
</evidence>
<dbReference type="PANTHER" id="PTHR43605">
    <property type="entry name" value="ACYL-COENZYME A SYNTHETASE"/>
    <property type="match status" value="1"/>
</dbReference>
<dbReference type="Gene3D" id="3.40.50.12780">
    <property type="entry name" value="N-terminal domain of ligase-like"/>
    <property type="match status" value="1"/>
</dbReference>
<dbReference type="InterPro" id="IPR051087">
    <property type="entry name" value="Mitochondrial_ACSM"/>
</dbReference>
<proteinExistence type="inferred from homology"/>
<keyword evidence="7" id="KW-1185">Reference proteome</keyword>
<dbReference type="GO" id="GO:0015645">
    <property type="term" value="F:fatty acid ligase activity"/>
    <property type="evidence" value="ECO:0007669"/>
    <property type="project" value="TreeGrafter"/>
</dbReference>
<evidence type="ECO:0000256" key="4">
    <source>
        <dbReference type="ARBA" id="ARBA00022840"/>
    </source>
</evidence>
<dbReference type="GO" id="GO:0004321">
    <property type="term" value="F:fatty-acyl-CoA synthase activity"/>
    <property type="evidence" value="ECO:0007669"/>
    <property type="project" value="TreeGrafter"/>
</dbReference>
<keyword evidence="4" id="KW-0067">ATP-binding</keyword>
<dbReference type="SUPFAM" id="SSF56801">
    <property type="entry name" value="Acetyl-CoA synthetase-like"/>
    <property type="match status" value="1"/>
</dbReference>